<dbReference type="CDD" id="cd00063">
    <property type="entry name" value="FN3"/>
    <property type="match status" value="1"/>
</dbReference>
<sequence>MKRYYLPLLLLLAFIVGSKLVFASKPSDFGLKDGDLISAIFSDDPDVYIINEQGYKRLFLNPEIFKFYGHLGGFANVKLVTPEIRDSFPTSGFFRNCEDNDQRVYGTSVDSEDAGRLHWINKSGDQAVQEDPDFFKKVFCINRREFNWYPRGEEFRALKEIPQYNRSVEADNPVICHHPSEDPQTFQTIRVAPESLDTHFQHGDTKGACPAVSISTPTPTLTPTPTPTPIPSNTPIYTPTPTPTPVIQYSPTPTPTPTSVPVETILSTVTLASPNGGECMAGIFPITWSSSLGSEVANWRLNYSLDNGSTWWYVMYVHNFAARSYNWASGDVNTRSDMDSGNVIMRVQAYSPTFPGGTLLGSDTSDRVFSVRPTCPGGSIPVAPTNLTAAPKTYSNGVQSIVLNWTDNSNNELGFATSKRIQGTGTWDNPIYVSGTGIEYQGLQSGTTYEFKVRSGNQYGYSSEVKIIATAGTSVPTPTPAPTPTPSKFCEY</sequence>
<accession>A0A0G1KAD1</accession>
<dbReference type="EMBL" id="LCJR01000037">
    <property type="protein sequence ID" value="KKT80696.1"/>
    <property type="molecule type" value="Genomic_DNA"/>
</dbReference>
<evidence type="ECO:0000313" key="3">
    <source>
        <dbReference type="Proteomes" id="UP000034032"/>
    </source>
</evidence>
<evidence type="ECO:0000259" key="1">
    <source>
        <dbReference type="PROSITE" id="PS50853"/>
    </source>
</evidence>
<organism evidence="2 3">
    <name type="scientific">Candidatus Yanofskybacteria bacterium GW2011_GWA2_44_9</name>
    <dbReference type="NCBI Taxonomy" id="1619025"/>
    <lineage>
        <taxon>Bacteria</taxon>
        <taxon>Candidatus Yanofskyibacteriota</taxon>
    </lineage>
</organism>
<name>A0A0G1KAD1_9BACT</name>
<proteinExistence type="predicted"/>
<reference evidence="2 3" key="1">
    <citation type="journal article" date="2015" name="Nature">
        <title>rRNA introns, odd ribosomes, and small enigmatic genomes across a large radiation of phyla.</title>
        <authorList>
            <person name="Brown C.T."/>
            <person name="Hug L.A."/>
            <person name="Thomas B.C."/>
            <person name="Sharon I."/>
            <person name="Castelle C.J."/>
            <person name="Singh A."/>
            <person name="Wilkins M.J."/>
            <person name="Williams K.H."/>
            <person name="Banfield J.F."/>
        </authorList>
    </citation>
    <scope>NUCLEOTIDE SEQUENCE [LARGE SCALE GENOMIC DNA]</scope>
</reference>
<gene>
    <name evidence="2" type="ORF">UW79_C0037G0004</name>
</gene>
<dbReference type="Gene3D" id="2.60.40.10">
    <property type="entry name" value="Immunoglobulins"/>
    <property type="match status" value="1"/>
</dbReference>
<comment type="caution">
    <text evidence="2">The sequence shown here is derived from an EMBL/GenBank/DDBJ whole genome shotgun (WGS) entry which is preliminary data.</text>
</comment>
<evidence type="ECO:0000313" key="2">
    <source>
        <dbReference type="EMBL" id="KKT80696.1"/>
    </source>
</evidence>
<dbReference type="InterPro" id="IPR036116">
    <property type="entry name" value="FN3_sf"/>
</dbReference>
<dbReference type="SMART" id="SM00060">
    <property type="entry name" value="FN3"/>
    <property type="match status" value="1"/>
</dbReference>
<dbReference type="Proteomes" id="UP000034032">
    <property type="component" value="Unassembled WGS sequence"/>
</dbReference>
<protein>
    <recommendedName>
        <fullName evidence="1">Fibronectin type-III domain-containing protein</fullName>
    </recommendedName>
</protein>
<feature type="domain" description="Fibronectin type-III" evidence="1">
    <location>
        <begin position="383"/>
        <end position="476"/>
    </location>
</feature>
<dbReference type="AlphaFoldDB" id="A0A0G1KAD1"/>
<dbReference type="SUPFAM" id="SSF49265">
    <property type="entry name" value="Fibronectin type III"/>
    <property type="match status" value="1"/>
</dbReference>
<dbReference type="InterPro" id="IPR003961">
    <property type="entry name" value="FN3_dom"/>
</dbReference>
<dbReference type="InterPro" id="IPR013783">
    <property type="entry name" value="Ig-like_fold"/>
</dbReference>
<dbReference type="PROSITE" id="PS50853">
    <property type="entry name" value="FN3"/>
    <property type="match status" value="1"/>
</dbReference>